<dbReference type="Pfam" id="PF26230">
    <property type="entry name" value="RESC11"/>
    <property type="match status" value="1"/>
</dbReference>
<dbReference type="InterPro" id="IPR058760">
    <property type="entry name" value="RESC11-like"/>
</dbReference>
<name>A0AAD9V3F4_ACRCE</name>
<evidence type="ECO:0000313" key="2">
    <source>
        <dbReference type="Proteomes" id="UP001249851"/>
    </source>
</evidence>
<proteinExistence type="predicted"/>
<gene>
    <name evidence="1" type="ORF">P5673_017405</name>
</gene>
<sequence length="116" mass="13009">MPLHKEINVLERAFSASYLIIAYRSVLGSLLPALSNHRYLAFAILQIEAQTSTTRERGWKEEYLICCLCLLLAELLYRRSAPHGKCSPVALSVKILPNLTQFPPPSTTRLVSAILQ</sequence>
<dbReference type="Proteomes" id="UP001249851">
    <property type="component" value="Unassembled WGS sequence"/>
</dbReference>
<protein>
    <submittedName>
        <fullName evidence="1">Uncharacterized protein</fullName>
    </submittedName>
</protein>
<reference evidence="1" key="1">
    <citation type="journal article" date="2023" name="G3 (Bethesda)">
        <title>Whole genome assembly and annotation of the endangered Caribbean coral Acropora cervicornis.</title>
        <authorList>
            <person name="Selwyn J.D."/>
            <person name="Vollmer S.V."/>
        </authorList>
    </citation>
    <scope>NUCLEOTIDE SEQUENCE</scope>
    <source>
        <strain evidence="1">K2</strain>
    </source>
</reference>
<accession>A0AAD9V3F4</accession>
<reference evidence="1" key="2">
    <citation type="journal article" date="2023" name="Science">
        <title>Genomic signatures of disease resistance in endangered staghorn corals.</title>
        <authorList>
            <person name="Vollmer S.V."/>
            <person name="Selwyn J.D."/>
            <person name="Despard B.A."/>
            <person name="Roesel C.L."/>
        </authorList>
    </citation>
    <scope>NUCLEOTIDE SEQUENCE</scope>
    <source>
        <strain evidence="1">K2</strain>
    </source>
</reference>
<comment type="caution">
    <text evidence="1">The sequence shown here is derived from an EMBL/GenBank/DDBJ whole genome shotgun (WGS) entry which is preliminary data.</text>
</comment>
<organism evidence="1 2">
    <name type="scientific">Acropora cervicornis</name>
    <name type="common">Staghorn coral</name>
    <dbReference type="NCBI Taxonomy" id="6130"/>
    <lineage>
        <taxon>Eukaryota</taxon>
        <taxon>Metazoa</taxon>
        <taxon>Cnidaria</taxon>
        <taxon>Anthozoa</taxon>
        <taxon>Hexacorallia</taxon>
        <taxon>Scleractinia</taxon>
        <taxon>Astrocoeniina</taxon>
        <taxon>Acroporidae</taxon>
        <taxon>Acropora</taxon>
    </lineage>
</organism>
<dbReference type="EMBL" id="JARQWQ010000038">
    <property type="protein sequence ID" value="KAK2559849.1"/>
    <property type="molecule type" value="Genomic_DNA"/>
</dbReference>
<dbReference type="AlphaFoldDB" id="A0AAD9V3F4"/>
<keyword evidence="2" id="KW-1185">Reference proteome</keyword>
<evidence type="ECO:0000313" key="1">
    <source>
        <dbReference type="EMBL" id="KAK2559849.1"/>
    </source>
</evidence>